<accession>A0A2S5AAX9</accession>
<dbReference type="Pfam" id="PF13692">
    <property type="entry name" value="Glyco_trans_1_4"/>
    <property type="match status" value="1"/>
</dbReference>
<dbReference type="EMBL" id="PQVF01000001">
    <property type="protein sequence ID" value="POY39253.1"/>
    <property type="molecule type" value="Genomic_DNA"/>
</dbReference>
<keyword evidence="2" id="KW-1185">Reference proteome</keyword>
<protein>
    <recommendedName>
        <fullName evidence="3">Glycosyl transferase family 1 domain-containing protein</fullName>
    </recommendedName>
</protein>
<comment type="caution">
    <text evidence="1">The sequence shown here is derived from an EMBL/GenBank/DDBJ whole genome shotgun (WGS) entry which is preliminary data.</text>
</comment>
<dbReference type="SUPFAM" id="SSF53756">
    <property type="entry name" value="UDP-Glycosyltransferase/glycogen phosphorylase"/>
    <property type="match status" value="1"/>
</dbReference>
<organism evidence="1 2">
    <name type="scientific">Solitalea longa</name>
    <dbReference type="NCBI Taxonomy" id="2079460"/>
    <lineage>
        <taxon>Bacteria</taxon>
        <taxon>Pseudomonadati</taxon>
        <taxon>Bacteroidota</taxon>
        <taxon>Sphingobacteriia</taxon>
        <taxon>Sphingobacteriales</taxon>
        <taxon>Sphingobacteriaceae</taxon>
        <taxon>Solitalea</taxon>
    </lineage>
</organism>
<gene>
    <name evidence="1" type="ORF">C3K47_01800</name>
</gene>
<evidence type="ECO:0000313" key="1">
    <source>
        <dbReference type="EMBL" id="POY39253.1"/>
    </source>
</evidence>
<proteinExistence type="predicted"/>
<dbReference type="Proteomes" id="UP000236893">
    <property type="component" value="Unassembled WGS sequence"/>
</dbReference>
<evidence type="ECO:0008006" key="3">
    <source>
        <dbReference type="Google" id="ProtNLM"/>
    </source>
</evidence>
<reference evidence="1 2" key="1">
    <citation type="submission" date="2018-01" db="EMBL/GenBank/DDBJ databases">
        <authorList>
            <person name="Gaut B.S."/>
            <person name="Morton B.R."/>
            <person name="Clegg M.T."/>
            <person name="Duvall M.R."/>
        </authorList>
    </citation>
    <scope>NUCLEOTIDE SEQUENCE [LARGE SCALE GENOMIC DNA]</scope>
    <source>
        <strain evidence="1 2">HR-AV</strain>
    </source>
</reference>
<dbReference type="Gene3D" id="3.40.50.2000">
    <property type="entry name" value="Glycogen Phosphorylase B"/>
    <property type="match status" value="1"/>
</dbReference>
<dbReference type="AlphaFoldDB" id="A0A2S5AAX9"/>
<evidence type="ECO:0000313" key="2">
    <source>
        <dbReference type="Proteomes" id="UP000236893"/>
    </source>
</evidence>
<sequence length="389" mass="45346">MKKKLLFITGRNLLPADSGDKLFSYNVLLNLLKGDVEVYLIYFNQNNEEDNVRMLKHSGISSCKEVYHINYNPKNSIKAIIGSVLTQVSYPLYKWRNKKMKGLISEIISREKIDIVVWDHLRTTANFADNNAKNILIEHNNESEILKKRASEKNNSFYFKWFALFSSFLMEKHINKYYEKMHKVIFISEYDYSFGGQHKTTIELLRYLNLKFAHQAYQFDRPKVIEPLKLLFVGSLDWYPNVNGIKWFVNNVLGNLRNTELWIVGRNPTDEIMSLNNDKVKVFANVPSVEEYFLKADIFICPIFEGGGINIKILEALSYGIPLVATDFALRGYECDFIPTFDTVEECEKMITAFSDDVQLRKVFSIRAIDYYNNYIENSEGEILELILN</sequence>
<name>A0A2S5AAX9_9SPHI</name>
<dbReference type="RefSeq" id="WP_103787355.1">
    <property type="nucleotide sequence ID" value="NZ_PQVF01000001.1"/>
</dbReference>
<dbReference type="OrthoDB" id="9807209at2"/>